<evidence type="ECO:0000313" key="3">
    <source>
        <dbReference type="Proteomes" id="UP000521872"/>
    </source>
</evidence>
<dbReference type="AlphaFoldDB" id="A0A8H4R319"/>
<gene>
    <name evidence="2" type="ORF">D9613_012100</name>
</gene>
<dbReference type="Proteomes" id="UP000521872">
    <property type="component" value="Unassembled WGS sequence"/>
</dbReference>
<dbReference type="Pfam" id="PF01738">
    <property type="entry name" value="DLH"/>
    <property type="match status" value="1"/>
</dbReference>
<reference evidence="2 3" key="1">
    <citation type="submission" date="2019-12" db="EMBL/GenBank/DDBJ databases">
        <authorList>
            <person name="Floudas D."/>
            <person name="Bentzer J."/>
            <person name="Ahren D."/>
            <person name="Johansson T."/>
            <person name="Persson P."/>
            <person name="Tunlid A."/>
        </authorList>
    </citation>
    <scope>NUCLEOTIDE SEQUENCE [LARGE SCALE GENOMIC DNA]</scope>
    <source>
        <strain evidence="2 3">CBS 102.39</strain>
    </source>
</reference>
<proteinExistence type="predicted"/>
<organism evidence="2 3">
    <name type="scientific">Agrocybe pediades</name>
    <dbReference type="NCBI Taxonomy" id="84607"/>
    <lineage>
        <taxon>Eukaryota</taxon>
        <taxon>Fungi</taxon>
        <taxon>Dikarya</taxon>
        <taxon>Basidiomycota</taxon>
        <taxon>Agaricomycotina</taxon>
        <taxon>Agaricomycetes</taxon>
        <taxon>Agaricomycetidae</taxon>
        <taxon>Agaricales</taxon>
        <taxon>Agaricineae</taxon>
        <taxon>Strophariaceae</taxon>
        <taxon>Agrocybe</taxon>
    </lineage>
</organism>
<protein>
    <recommendedName>
        <fullName evidence="1">Dienelactone hydrolase domain-containing protein</fullName>
    </recommendedName>
</protein>
<evidence type="ECO:0000259" key="1">
    <source>
        <dbReference type="Pfam" id="PF01738"/>
    </source>
</evidence>
<dbReference type="GO" id="GO:0016787">
    <property type="term" value="F:hydrolase activity"/>
    <property type="evidence" value="ECO:0007669"/>
    <property type="project" value="InterPro"/>
</dbReference>
<accession>A0A8H4R319</accession>
<dbReference type="InterPro" id="IPR029058">
    <property type="entry name" value="AB_hydrolase_fold"/>
</dbReference>
<evidence type="ECO:0000313" key="2">
    <source>
        <dbReference type="EMBL" id="KAF4621841.1"/>
    </source>
</evidence>
<feature type="domain" description="Dienelactone hydrolase" evidence="1">
    <location>
        <begin position="41"/>
        <end position="268"/>
    </location>
</feature>
<dbReference type="SUPFAM" id="SSF53474">
    <property type="entry name" value="alpha/beta-Hydrolases"/>
    <property type="match status" value="1"/>
</dbReference>
<dbReference type="Gene3D" id="3.40.50.1820">
    <property type="entry name" value="alpha/beta hydrolase"/>
    <property type="match status" value="1"/>
</dbReference>
<keyword evidence="3" id="KW-1185">Reference proteome</keyword>
<dbReference type="PANTHER" id="PTHR17630">
    <property type="entry name" value="DIENELACTONE HYDROLASE"/>
    <property type="match status" value="1"/>
</dbReference>
<name>A0A8H4R319_9AGAR</name>
<dbReference type="InterPro" id="IPR002925">
    <property type="entry name" value="Dienelactn_hydro"/>
</dbReference>
<dbReference type="PANTHER" id="PTHR17630:SF44">
    <property type="entry name" value="PROTEIN AIM2"/>
    <property type="match status" value="1"/>
</dbReference>
<dbReference type="EMBL" id="JAACJL010000004">
    <property type="protein sequence ID" value="KAF4621841.1"/>
    <property type="molecule type" value="Genomic_DNA"/>
</dbReference>
<sequence>MSCPDCTKGDILPGEPVGSMSADFQGAYFSPAPTGSTPTPSKRAVLLFTDAFGLALNNPKILADEMARRLECDVWVPDYFKGRPLFPVDAMVLPDRAGVKLTIKDWLTFIVIGITNLPAIISNRPSVVDKRVESFIALLKEKKKYEKIGAVGYCFGGATCVRFGSTGLVDSVVIAHPGRFTLDEVKAIKVPASWVCAQEDYFFPDSLRHQAEAEFARRKGKGNWVEYEFKEWKGTQHGFASRPNLNLPEIKEAYEGALEQTVEWFKKTL</sequence>
<comment type="caution">
    <text evidence="2">The sequence shown here is derived from an EMBL/GenBank/DDBJ whole genome shotgun (WGS) entry which is preliminary data.</text>
</comment>